<reference evidence="1 2" key="1">
    <citation type="submission" date="2016-02" db="EMBL/GenBank/DDBJ databases">
        <title>Draft genome sequence of Thermodesulfatator sp. S606.</title>
        <authorList>
            <person name="Lai Q."/>
            <person name="Cao J."/>
            <person name="Dupont S."/>
            <person name="Shao Z."/>
            <person name="Jebbar M."/>
            <person name="Alain K."/>
        </authorList>
    </citation>
    <scope>NUCLEOTIDE SEQUENCE [LARGE SCALE GENOMIC DNA]</scope>
    <source>
        <strain evidence="1 2">S606</strain>
    </source>
</reference>
<dbReference type="AlphaFoldDB" id="A0A177E889"/>
<dbReference type="RefSeq" id="WP_068541476.1">
    <property type="nucleotide sequence ID" value="NZ_LSFI01000015.1"/>
</dbReference>
<organism evidence="1 2">
    <name type="scientific">Thermodesulfatator autotrophicus</name>
    <dbReference type="NCBI Taxonomy" id="1795632"/>
    <lineage>
        <taxon>Bacteria</taxon>
        <taxon>Pseudomonadati</taxon>
        <taxon>Thermodesulfobacteriota</taxon>
        <taxon>Thermodesulfobacteria</taxon>
        <taxon>Thermodesulfobacteriales</taxon>
        <taxon>Thermodesulfatatoraceae</taxon>
        <taxon>Thermodesulfatator</taxon>
    </lineage>
</organism>
<evidence type="ECO:0000313" key="1">
    <source>
        <dbReference type="EMBL" id="OAG27998.1"/>
    </source>
</evidence>
<dbReference type="PANTHER" id="PTHR35866">
    <property type="entry name" value="PUTATIVE-RELATED"/>
    <property type="match status" value="1"/>
</dbReference>
<dbReference type="OrthoDB" id="9810361at2"/>
<dbReference type="EMBL" id="LSFI01000015">
    <property type="protein sequence ID" value="OAG27998.1"/>
    <property type="molecule type" value="Genomic_DNA"/>
</dbReference>
<sequence>MGEAITELKGTDRIIVPIKLEPHTKFKFTCGPGVPCFKLCCSELYLPLTPYDILRLRNRLKLTTDQFLLAYTEPFILPKSKLPVARLKMRDDEHKTCPFVSDKGCQVYEDRPLACRYYPLGLGIFRNRDEGRNEDFYYLVKEGFCQGLDSGPEITVEEYRKSQGIPEFEEPVLEWVEIIMKKESLGPIDVPQKSLELFFMVSTNPERFRSFVFESRFLDIYEVDKETLEKIKEDDLSLLQFGFKWLKTVLYGENLIPIKKDLSEKKKMKPF</sequence>
<dbReference type="PANTHER" id="PTHR35866:SF1">
    <property type="entry name" value="YKGJ FAMILY CYSTEINE CLUSTER PROTEIN"/>
    <property type="match status" value="1"/>
</dbReference>
<keyword evidence="2" id="KW-1185">Reference proteome</keyword>
<comment type="caution">
    <text evidence="1">The sequence shown here is derived from an EMBL/GenBank/DDBJ whole genome shotgun (WGS) entry which is preliminary data.</text>
</comment>
<dbReference type="Pfam" id="PF03692">
    <property type="entry name" value="CxxCxxCC"/>
    <property type="match status" value="1"/>
</dbReference>
<dbReference type="Proteomes" id="UP000076964">
    <property type="component" value="Unassembled WGS sequence"/>
</dbReference>
<evidence type="ECO:0000313" key="2">
    <source>
        <dbReference type="Proteomes" id="UP000076964"/>
    </source>
</evidence>
<evidence type="ECO:0008006" key="3">
    <source>
        <dbReference type="Google" id="ProtNLM"/>
    </source>
</evidence>
<protein>
    <recommendedName>
        <fullName evidence="3">Fe-S oxidoreductase</fullName>
    </recommendedName>
</protein>
<name>A0A177E889_9BACT</name>
<dbReference type="STRING" id="1795632.TH606_03960"/>
<dbReference type="InterPro" id="IPR005358">
    <property type="entry name" value="Puta_zinc/iron-chelating_dom"/>
</dbReference>
<gene>
    <name evidence="1" type="ORF">TH606_03960</name>
</gene>
<proteinExistence type="predicted"/>
<accession>A0A177E889</accession>